<protein>
    <submittedName>
        <fullName evidence="1">Uncharacterized protein</fullName>
    </submittedName>
</protein>
<dbReference type="EMBL" id="JAWDGP010002493">
    <property type="protein sequence ID" value="KAK3782607.1"/>
    <property type="molecule type" value="Genomic_DNA"/>
</dbReference>
<accession>A0AAE1A9I6</accession>
<name>A0AAE1A9I6_9GAST</name>
<keyword evidence="2" id="KW-1185">Reference proteome</keyword>
<dbReference type="Proteomes" id="UP001283361">
    <property type="component" value="Unassembled WGS sequence"/>
</dbReference>
<comment type="caution">
    <text evidence="1">The sequence shown here is derived from an EMBL/GenBank/DDBJ whole genome shotgun (WGS) entry which is preliminary data.</text>
</comment>
<proteinExistence type="predicted"/>
<reference evidence="1" key="1">
    <citation type="journal article" date="2023" name="G3 (Bethesda)">
        <title>A reference genome for the long-term kleptoplast-retaining sea slug Elysia crispata morphotype clarki.</title>
        <authorList>
            <person name="Eastman K.E."/>
            <person name="Pendleton A.L."/>
            <person name="Shaikh M.A."/>
            <person name="Suttiyut T."/>
            <person name="Ogas R."/>
            <person name="Tomko P."/>
            <person name="Gavelis G."/>
            <person name="Widhalm J.R."/>
            <person name="Wisecaver J.H."/>
        </authorList>
    </citation>
    <scope>NUCLEOTIDE SEQUENCE</scope>
    <source>
        <strain evidence="1">ECLA1</strain>
    </source>
</reference>
<gene>
    <name evidence="1" type="ORF">RRG08_038386</name>
</gene>
<evidence type="ECO:0000313" key="1">
    <source>
        <dbReference type="EMBL" id="KAK3782607.1"/>
    </source>
</evidence>
<sequence>MTNITGDFPSTGRTASCPLWFPLKSWSEIMGRVEREISQMVKLWIGNDVVEITVTVEAVLSNLALSTNLREAGEKFREVETSYLLMTPLLRGCRRC</sequence>
<organism evidence="1 2">
    <name type="scientific">Elysia crispata</name>
    <name type="common">lettuce slug</name>
    <dbReference type="NCBI Taxonomy" id="231223"/>
    <lineage>
        <taxon>Eukaryota</taxon>
        <taxon>Metazoa</taxon>
        <taxon>Spiralia</taxon>
        <taxon>Lophotrochozoa</taxon>
        <taxon>Mollusca</taxon>
        <taxon>Gastropoda</taxon>
        <taxon>Heterobranchia</taxon>
        <taxon>Euthyneura</taxon>
        <taxon>Panpulmonata</taxon>
        <taxon>Sacoglossa</taxon>
        <taxon>Placobranchoidea</taxon>
        <taxon>Plakobranchidae</taxon>
        <taxon>Elysia</taxon>
    </lineage>
</organism>
<evidence type="ECO:0000313" key="2">
    <source>
        <dbReference type="Proteomes" id="UP001283361"/>
    </source>
</evidence>
<dbReference type="AlphaFoldDB" id="A0AAE1A9I6"/>